<evidence type="ECO:0000313" key="1">
    <source>
        <dbReference type="EMBL" id="DAD99492.1"/>
    </source>
</evidence>
<organism evidence="1">
    <name type="scientific">Myoviridae sp. cts9u10</name>
    <dbReference type="NCBI Taxonomy" id="2825187"/>
    <lineage>
        <taxon>Viruses</taxon>
        <taxon>Duplodnaviria</taxon>
        <taxon>Heunggongvirae</taxon>
        <taxon>Uroviricota</taxon>
        <taxon>Caudoviricetes</taxon>
    </lineage>
</organism>
<protein>
    <submittedName>
        <fullName evidence="1">Uncharacterized protein</fullName>
    </submittedName>
</protein>
<name>A0A8S5NYM5_9CAUD</name>
<reference evidence="1" key="1">
    <citation type="journal article" date="2021" name="Proc. Natl. Acad. Sci. U.S.A.">
        <title>A Catalog of Tens of Thousands of Viruses from Human Metagenomes Reveals Hidden Associations with Chronic Diseases.</title>
        <authorList>
            <person name="Tisza M.J."/>
            <person name="Buck C.B."/>
        </authorList>
    </citation>
    <scope>NUCLEOTIDE SEQUENCE</scope>
    <source>
        <strain evidence="1">Cts9u10</strain>
    </source>
</reference>
<dbReference type="EMBL" id="BK015286">
    <property type="protein sequence ID" value="DAD99492.1"/>
    <property type="molecule type" value="Genomic_DNA"/>
</dbReference>
<proteinExistence type="predicted"/>
<sequence length="101" mass="12076">MYMNTIKIKNVQLKDVLIAYFGDDDNLFNKISKYYKNNLEDAKDVKYYVDLIRKNLNSQVNVEVNWNNSVNYQYLVNFNYPTSDFLVFNSDNLINLKRDNI</sequence>
<accession>A0A8S5NYM5</accession>